<feature type="chain" id="PRO_5020643078" evidence="2">
    <location>
        <begin position="23"/>
        <end position="468"/>
    </location>
</feature>
<organism evidence="3 4">
    <name type="scientific">Caulochytrium protostelioides</name>
    <dbReference type="NCBI Taxonomy" id="1555241"/>
    <lineage>
        <taxon>Eukaryota</taxon>
        <taxon>Fungi</taxon>
        <taxon>Fungi incertae sedis</taxon>
        <taxon>Chytridiomycota</taxon>
        <taxon>Chytridiomycota incertae sedis</taxon>
        <taxon>Chytridiomycetes</taxon>
        <taxon>Caulochytriales</taxon>
        <taxon>Caulochytriaceae</taxon>
        <taxon>Caulochytrium</taxon>
    </lineage>
</organism>
<sequence>MSRTLLAGLGVVLLPTSGLAGAGPVAPATLPRLLPRGQPSSDAAVDRVAWIVESGYVRGSDDFLLADAPTDYVRPKIVKVSSPDPEQVKVVVTNDPPSGNGMQAGGLLLEHFLDEKGREIIFGTDDVDVMFDALNDWVWWTLHQIWRLVPDGSLKGLRPLKVQQHLDFVVSIQYALYQLCEADKAVKQISSTPGSLTNYYLHREFVKKQGHMYSQYLDLVDITNLNTAGILHRLVANRPGLEWLQDDLVQRDVTGPHRSPKELGRRLEFQKQILFNSIVSNELSGYLHKLSSNPPQGGHGEVHAKPRPALPTNIQCLVTLRMLDVMGRPNFKQALEDYEVRHGVLNGGVLVPLGVVDQIASPDSRSVIAEGGTAKIPLPKEILAGLDELWLTGLEQLVGKVPWADSSGPDPTRSAPGLGQSIQPRVVGQGNIQASEELPLSSRLKGKGLKGKIDHLLEVTKGSLKNGK</sequence>
<name>A0A4P9XCM4_9FUNG</name>
<protein>
    <submittedName>
        <fullName evidence="3">Uncharacterized protein</fullName>
    </submittedName>
</protein>
<dbReference type="AlphaFoldDB" id="A0A4P9XCM4"/>
<reference evidence="4" key="1">
    <citation type="journal article" date="2018" name="Nat. Microbiol.">
        <title>Leveraging single-cell genomics to expand the fungal tree of life.</title>
        <authorList>
            <person name="Ahrendt S.R."/>
            <person name="Quandt C.A."/>
            <person name="Ciobanu D."/>
            <person name="Clum A."/>
            <person name="Salamov A."/>
            <person name="Andreopoulos B."/>
            <person name="Cheng J.F."/>
            <person name="Woyke T."/>
            <person name="Pelin A."/>
            <person name="Henrissat B."/>
            <person name="Reynolds N.K."/>
            <person name="Benny G.L."/>
            <person name="Smith M.E."/>
            <person name="James T.Y."/>
            <person name="Grigoriev I.V."/>
        </authorList>
    </citation>
    <scope>NUCLEOTIDE SEQUENCE [LARGE SCALE GENOMIC DNA]</scope>
    <source>
        <strain evidence="4">ATCC 52028</strain>
    </source>
</reference>
<dbReference type="EMBL" id="ML014127">
    <property type="protein sequence ID" value="RKP03183.1"/>
    <property type="molecule type" value="Genomic_DNA"/>
</dbReference>
<keyword evidence="4" id="KW-1185">Reference proteome</keyword>
<feature type="region of interest" description="Disordered" evidence="1">
    <location>
        <begin position="403"/>
        <end position="423"/>
    </location>
</feature>
<evidence type="ECO:0000256" key="2">
    <source>
        <dbReference type="SAM" id="SignalP"/>
    </source>
</evidence>
<evidence type="ECO:0000313" key="4">
    <source>
        <dbReference type="Proteomes" id="UP000274922"/>
    </source>
</evidence>
<gene>
    <name evidence="3" type="ORF">CXG81DRAFT_17244</name>
</gene>
<dbReference type="Proteomes" id="UP000274922">
    <property type="component" value="Unassembled WGS sequence"/>
</dbReference>
<accession>A0A4P9XCM4</accession>
<feature type="signal peptide" evidence="2">
    <location>
        <begin position="1"/>
        <end position="22"/>
    </location>
</feature>
<proteinExistence type="predicted"/>
<keyword evidence="2" id="KW-0732">Signal</keyword>
<evidence type="ECO:0000313" key="3">
    <source>
        <dbReference type="EMBL" id="RKP03183.1"/>
    </source>
</evidence>
<evidence type="ECO:0000256" key="1">
    <source>
        <dbReference type="SAM" id="MobiDB-lite"/>
    </source>
</evidence>